<dbReference type="InterPro" id="IPR042114">
    <property type="entry name" value="GatB_C_1"/>
</dbReference>
<dbReference type="GO" id="GO:0016740">
    <property type="term" value="F:transferase activity"/>
    <property type="evidence" value="ECO:0007669"/>
    <property type="project" value="UniProtKB-KW"/>
</dbReference>
<dbReference type="HAMAP" id="MF_00121">
    <property type="entry name" value="GatB"/>
    <property type="match status" value="1"/>
</dbReference>
<evidence type="ECO:0000256" key="11">
    <source>
        <dbReference type="HAMAP-Rule" id="MF_00121"/>
    </source>
</evidence>
<dbReference type="FunFam" id="1.10.150.380:FF:000001">
    <property type="entry name" value="Aspartyl/glutamyl-tRNA(Asn/Gln) amidotransferase subunit B"/>
    <property type="match status" value="1"/>
</dbReference>
<dbReference type="InterPro" id="IPR003789">
    <property type="entry name" value="Asn/Gln_tRNA_amidoTrase-B-like"/>
</dbReference>
<comment type="similarity">
    <text evidence="1 11">Belongs to the GatB/GatE family. GatB subfamily.</text>
</comment>
<keyword evidence="13" id="KW-0808">Transferase</keyword>
<evidence type="ECO:0000256" key="2">
    <source>
        <dbReference type="ARBA" id="ARBA00011123"/>
    </source>
</evidence>
<evidence type="ECO:0000256" key="6">
    <source>
        <dbReference type="ARBA" id="ARBA00022840"/>
    </source>
</evidence>
<dbReference type="GO" id="GO:0070681">
    <property type="term" value="P:glutaminyl-tRNAGln biosynthesis via transamidation"/>
    <property type="evidence" value="ECO:0007669"/>
    <property type="project" value="TreeGrafter"/>
</dbReference>
<dbReference type="Gene3D" id="1.10.150.380">
    <property type="entry name" value="GatB domain, N-terminal subdomain"/>
    <property type="match status" value="1"/>
</dbReference>
<dbReference type="InterPro" id="IPR004413">
    <property type="entry name" value="GatB"/>
</dbReference>
<dbReference type="InterPro" id="IPR018027">
    <property type="entry name" value="Asn/Gln_amidotransferase"/>
</dbReference>
<dbReference type="InterPro" id="IPR017958">
    <property type="entry name" value="Gln-tRNA_amidoTrfase_suB_CS"/>
</dbReference>
<evidence type="ECO:0000256" key="4">
    <source>
        <dbReference type="ARBA" id="ARBA00022598"/>
    </source>
</evidence>
<evidence type="ECO:0000256" key="8">
    <source>
        <dbReference type="ARBA" id="ARBA00024799"/>
    </source>
</evidence>
<evidence type="ECO:0000256" key="9">
    <source>
        <dbReference type="ARBA" id="ARBA00047380"/>
    </source>
</evidence>
<dbReference type="InterPro" id="IPR023168">
    <property type="entry name" value="GatB_Yqey_C_2"/>
</dbReference>
<dbReference type="EMBL" id="JACHHB010000002">
    <property type="protein sequence ID" value="MBB5172544.1"/>
    <property type="molecule type" value="Genomic_DNA"/>
</dbReference>
<feature type="domain" description="Asn/Gln amidotransferase" evidence="12">
    <location>
        <begin position="327"/>
        <end position="474"/>
    </location>
</feature>
<dbReference type="Proteomes" id="UP000551878">
    <property type="component" value="Unassembled WGS sequence"/>
</dbReference>
<gene>
    <name evidence="11" type="primary">gatB</name>
    <name evidence="13" type="ORF">HNQ41_000688</name>
</gene>
<dbReference type="NCBIfam" id="TIGR00133">
    <property type="entry name" value="gatB"/>
    <property type="match status" value="1"/>
</dbReference>
<dbReference type="PANTHER" id="PTHR11659:SF0">
    <property type="entry name" value="GLUTAMYL-TRNA(GLN) AMIDOTRANSFERASE SUBUNIT B, MITOCHONDRIAL"/>
    <property type="match status" value="1"/>
</dbReference>
<dbReference type="PROSITE" id="PS01234">
    <property type="entry name" value="GATB"/>
    <property type="match status" value="1"/>
</dbReference>
<dbReference type="EC" id="6.3.5.-" evidence="11"/>
<organism evidence="13 14">
    <name type="scientific">Texcoconibacillus texcoconensis</name>
    <dbReference type="NCBI Taxonomy" id="1095777"/>
    <lineage>
        <taxon>Bacteria</taxon>
        <taxon>Bacillati</taxon>
        <taxon>Bacillota</taxon>
        <taxon>Bacilli</taxon>
        <taxon>Bacillales</taxon>
        <taxon>Bacillaceae</taxon>
        <taxon>Texcoconibacillus</taxon>
    </lineage>
</organism>
<evidence type="ECO:0000256" key="10">
    <source>
        <dbReference type="ARBA" id="ARBA00047913"/>
    </source>
</evidence>
<keyword evidence="14" id="KW-1185">Reference proteome</keyword>
<keyword evidence="6 11" id="KW-0067">ATP-binding</keyword>
<accession>A0A840QME0</accession>
<keyword evidence="7 11" id="KW-0648">Protein biosynthesis</keyword>
<protein>
    <recommendedName>
        <fullName evidence="3 11">Aspartyl/glutamyl-tRNA(Asn/Gln) amidotransferase subunit B</fullName>
        <shortName evidence="11">Asp/Glu-ADT subunit B</shortName>
        <ecNumber evidence="11">6.3.5.-</ecNumber>
    </recommendedName>
</protein>
<comment type="function">
    <text evidence="8 11">Allows the formation of correctly charged Asn-tRNA(Asn) or Gln-tRNA(Gln) through the transamidation of misacylated Asp-tRNA(Asn) or Glu-tRNA(Gln) in organisms which lack either or both of asparaginyl-tRNA or glutaminyl-tRNA synthetases. The reaction takes place in the presence of glutamine and ATP through an activated phospho-Asp-tRNA(Asn) or phospho-Glu-tRNA(Gln).</text>
</comment>
<proteinExistence type="inferred from homology"/>
<keyword evidence="5 11" id="KW-0547">Nucleotide-binding</keyword>
<dbReference type="GO" id="GO:0050567">
    <property type="term" value="F:glutaminyl-tRNA synthase (glutamine-hydrolyzing) activity"/>
    <property type="evidence" value="ECO:0007669"/>
    <property type="project" value="UniProtKB-UniRule"/>
</dbReference>
<evidence type="ECO:0000313" key="14">
    <source>
        <dbReference type="Proteomes" id="UP000551878"/>
    </source>
</evidence>
<keyword evidence="4 11" id="KW-0436">Ligase</keyword>
<comment type="subunit">
    <text evidence="2 11">Heterotrimer of A, B and C subunits.</text>
</comment>
<dbReference type="InterPro" id="IPR017959">
    <property type="entry name" value="Asn/Gln-tRNA_amidoTrfase_suB/E"/>
</dbReference>
<dbReference type="InterPro" id="IPR014746">
    <property type="entry name" value="Gln_synth/guanido_kin_cat_dom"/>
</dbReference>
<reference evidence="13 14" key="1">
    <citation type="submission" date="2020-08" db="EMBL/GenBank/DDBJ databases">
        <title>Genomic Encyclopedia of Type Strains, Phase IV (KMG-IV): sequencing the most valuable type-strain genomes for metagenomic binning, comparative biology and taxonomic classification.</title>
        <authorList>
            <person name="Goeker M."/>
        </authorList>
    </citation>
    <scope>NUCLEOTIDE SEQUENCE [LARGE SCALE GENOMIC DNA]</scope>
    <source>
        <strain evidence="13 14">DSM 24696</strain>
    </source>
</reference>
<dbReference type="AlphaFoldDB" id="A0A840QME0"/>
<dbReference type="GO" id="GO:0006412">
    <property type="term" value="P:translation"/>
    <property type="evidence" value="ECO:0007669"/>
    <property type="project" value="UniProtKB-UniRule"/>
</dbReference>
<dbReference type="RefSeq" id="WP_184662994.1">
    <property type="nucleotide sequence ID" value="NZ_JACHHB010000002.1"/>
</dbReference>
<dbReference type="FunFam" id="1.10.10.410:FF:000001">
    <property type="entry name" value="Aspartyl/glutamyl-tRNA(Asn/Gln) amidotransferase subunit B"/>
    <property type="match status" value="1"/>
</dbReference>
<dbReference type="InterPro" id="IPR006075">
    <property type="entry name" value="Asn/Gln-tRNA_Trfase_suB/E_cat"/>
</dbReference>
<sequence length="477" mass="53132">MSFDTVIGLEVHVELKTETKIFCGCKNEFGAPPNTHTCPICLGHPGVLPVLNQQALEFAMKASQALNCEVATETKFDRKNYFYPDSPKAYQISQYDQPIGENGSIEIDVNGKKKTIGITRLHLEEDAGKLTHSDDGSYSLVDFNRVGTPLVEIVSEPDIETPEEAYAYLEKLKAIMQYTEVSDCKMEEGSLRCDANISLKPAGQSEFGTKTELKNLNSFANVQKGLEFEEKRQAEVLTSGGVIEQETRRWDDAKKETILMRIKEGSEDYRYFPDPDLVKFNIDEGWKEAVRATIPELPDARRERYVNELGLSEYDANVITQQKAISDFFEQGLAEKASAKPLANWLMGEVSAYLNANDLEITDVPMTPVSLAKMINLIEDGTISSKIAKDVFKELIKNGGDPEQIVEDKGLKQISDEGAIREMVNEAIDNNPKSVEDFKAGKEKAIGSLVGQVMKASKGKANPQIVNELLRDELNKR</sequence>
<dbReference type="NCBIfam" id="NF004012">
    <property type="entry name" value="PRK05477.1-2"/>
    <property type="match status" value="1"/>
</dbReference>
<dbReference type="Gene3D" id="1.10.10.410">
    <property type="match status" value="1"/>
</dbReference>
<evidence type="ECO:0000256" key="3">
    <source>
        <dbReference type="ARBA" id="ARBA00016923"/>
    </source>
</evidence>
<comment type="caution">
    <text evidence="13">The sequence shown here is derived from an EMBL/GenBank/DDBJ whole genome shotgun (WGS) entry which is preliminary data.</text>
</comment>
<dbReference type="SMART" id="SM00845">
    <property type="entry name" value="GatB_Yqey"/>
    <property type="match status" value="1"/>
</dbReference>
<evidence type="ECO:0000256" key="7">
    <source>
        <dbReference type="ARBA" id="ARBA00022917"/>
    </source>
</evidence>
<dbReference type="SUPFAM" id="SSF55931">
    <property type="entry name" value="Glutamine synthetase/guanido kinase"/>
    <property type="match status" value="1"/>
</dbReference>
<dbReference type="NCBIfam" id="NF004011">
    <property type="entry name" value="PRK05477.1-1"/>
    <property type="match status" value="1"/>
</dbReference>
<dbReference type="SUPFAM" id="SSF89095">
    <property type="entry name" value="GatB/YqeY motif"/>
    <property type="match status" value="1"/>
</dbReference>
<dbReference type="Pfam" id="PF02637">
    <property type="entry name" value="GatB_Yqey"/>
    <property type="match status" value="1"/>
</dbReference>
<name>A0A840QME0_9BACI</name>
<evidence type="ECO:0000256" key="5">
    <source>
        <dbReference type="ARBA" id="ARBA00022741"/>
    </source>
</evidence>
<comment type="catalytic activity">
    <reaction evidence="10 11">
        <text>L-glutamyl-tRNA(Gln) + L-glutamine + ATP + H2O = L-glutaminyl-tRNA(Gln) + L-glutamate + ADP + phosphate + H(+)</text>
        <dbReference type="Rhea" id="RHEA:17521"/>
        <dbReference type="Rhea" id="RHEA-COMP:9681"/>
        <dbReference type="Rhea" id="RHEA-COMP:9684"/>
        <dbReference type="ChEBI" id="CHEBI:15377"/>
        <dbReference type="ChEBI" id="CHEBI:15378"/>
        <dbReference type="ChEBI" id="CHEBI:29985"/>
        <dbReference type="ChEBI" id="CHEBI:30616"/>
        <dbReference type="ChEBI" id="CHEBI:43474"/>
        <dbReference type="ChEBI" id="CHEBI:58359"/>
        <dbReference type="ChEBI" id="CHEBI:78520"/>
        <dbReference type="ChEBI" id="CHEBI:78521"/>
        <dbReference type="ChEBI" id="CHEBI:456216"/>
    </reaction>
</comment>
<dbReference type="Pfam" id="PF02934">
    <property type="entry name" value="GatB_N"/>
    <property type="match status" value="1"/>
</dbReference>
<evidence type="ECO:0000256" key="1">
    <source>
        <dbReference type="ARBA" id="ARBA00005306"/>
    </source>
</evidence>
<dbReference type="PANTHER" id="PTHR11659">
    <property type="entry name" value="GLUTAMYL-TRNA GLN AMIDOTRANSFERASE SUBUNIT B MITOCHONDRIAL AND PROKARYOTIC PET112-RELATED"/>
    <property type="match status" value="1"/>
</dbReference>
<evidence type="ECO:0000259" key="12">
    <source>
        <dbReference type="SMART" id="SM00845"/>
    </source>
</evidence>
<evidence type="ECO:0000313" key="13">
    <source>
        <dbReference type="EMBL" id="MBB5172544.1"/>
    </source>
</evidence>
<comment type="catalytic activity">
    <reaction evidence="9 11">
        <text>L-aspartyl-tRNA(Asn) + L-glutamine + ATP + H2O = L-asparaginyl-tRNA(Asn) + L-glutamate + ADP + phosphate + 2 H(+)</text>
        <dbReference type="Rhea" id="RHEA:14513"/>
        <dbReference type="Rhea" id="RHEA-COMP:9674"/>
        <dbReference type="Rhea" id="RHEA-COMP:9677"/>
        <dbReference type="ChEBI" id="CHEBI:15377"/>
        <dbReference type="ChEBI" id="CHEBI:15378"/>
        <dbReference type="ChEBI" id="CHEBI:29985"/>
        <dbReference type="ChEBI" id="CHEBI:30616"/>
        <dbReference type="ChEBI" id="CHEBI:43474"/>
        <dbReference type="ChEBI" id="CHEBI:58359"/>
        <dbReference type="ChEBI" id="CHEBI:78515"/>
        <dbReference type="ChEBI" id="CHEBI:78516"/>
        <dbReference type="ChEBI" id="CHEBI:456216"/>
    </reaction>
</comment>
<dbReference type="GO" id="GO:0005524">
    <property type="term" value="F:ATP binding"/>
    <property type="evidence" value="ECO:0007669"/>
    <property type="project" value="UniProtKB-KW"/>
</dbReference>
<dbReference type="NCBIfam" id="NF004014">
    <property type="entry name" value="PRK05477.1-4"/>
    <property type="match status" value="1"/>
</dbReference>